<evidence type="ECO:0000313" key="3">
    <source>
        <dbReference type="EMBL" id="KNX42562.1"/>
    </source>
</evidence>
<dbReference type="STRING" id="74031.SAMN04488077_101197"/>
<accession>A0A0L6CXQ3</accession>
<reference evidence="3" key="2">
    <citation type="submission" date="2015-07" db="EMBL/GenBank/DDBJ databases">
        <title>MeaNS - Measles Nucleotide Surveillance Program.</title>
        <authorList>
            <person name="Tran T."/>
            <person name="Druce J."/>
        </authorList>
    </citation>
    <scope>NUCLEOTIDE SEQUENCE</scope>
    <source>
        <strain evidence="3">EL-164</strain>
    </source>
</reference>
<dbReference type="InterPro" id="IPR029069">
    <property type="entry name" value="HotDog_dom_sf"/>
</dbReference>
<dbReference type="OrthoDB" id="9805304at2"/>
<keyword evidence="1" id="KW-0378">Hydrolase</keyword>
<protein>
    <submittedName>
        <fullName evidence="3">Thioesterase superfamily protein</fullName>
    </submittedName>
</protein>
<dbReference type="EMBL" id="LGVV01000007">
    <property type="protein sequence ID" value="KNX42562.1"/>
    <property type="molecule type" value="Genomic_DNA"/>
</dbReference>
<organism evidence="3 5">
    <name type="scientific">Roseovarius tolerans</name>
    <dbReference type="NCBI Taxonomy" id="74031"/>
    <lineage>
        <taxon>Bacteria</taxon>
        <taxon>Pseudomonadati</taxon>
        <taxon>Pseudomonadota</taxon>
        <taxon>Alphaproteobacteria</taxon>
        <taxon>Rhodobacterales</taxon>
        <taxon>Roseobacteraceae</taxon>
        <taxon>Roseovarius</taxon>
    </lineage>
</organism>
<name>A0A0L6CXQ3_9RHOB</name>
<evidence type="ECO:0000259" key="2">
    <source>
        <dbReference type="Pfam" id="PF03061"/>
    </source>
</evidence>
<evidence type="ECO:0000313" key="6">
    <source>
        <dbReference type="Proteomes" id="UP000182160"/>
    </source>
</evidence>
<keyword evidence="5" id="KW-1185">Reference proteome</keyword>
<reference evidence="4 6" key="3">
    <citation type="submission" date="2016-10" db="EMBL/GenBank/DDBJ databases">
        <authorList>
            <person name="de Groot N.N."/>
        </authorList>
    </citation>
    <scope>NUCLEOTIDE SEQUENCE [LARGE SCALE GENOMIC DNA]</scope>
    <source>
        <strain evidence="4 6">DSM 11457</strain>
    </source>
</reference>
<dbReference type="InterPro" id="IPR006683">
    <property type="entry name" value="Thioestr_dom"/>
</dbReference>
<dbReference type="NCBIfam" id="TIGR00369">
    <property type="entry name" value="unchar_dom_1"/>
    <property type="match status" value="1"/>
</dbReference>
<dbReference type="Gene3D" id="3.10.129.10">
    <property type="entry name" value="Hotdog Thioesterase"/>
    <property type="match status" value="1"/>
</dbReference>
<dbReference type="RefSeq" id="WP_050661802.1">
    <property type="nucleotide sequence ID" value="NZ_CP118494.1"/>
</dbReference>
<evidence type="ECO:0000256" key="1">
    <source>
        <dbReference type="ARBA" id="ARBA00022801"/>
    </source>
</evidence>
<feature type="domain" description="Thioesterase" evidence="2">
    <location>
        <begin position="49"/>
        <end position="125"/>
    </location>
</feature>
<dbReference type="CDD" id="cd03443">
    <property type="entry name" value="PaaI_thioesterase"/>
    <property type="match status" value="1"/>
</dbReference>
<gene>
    <name evidence="3" type="ORF">ROTO_08640</name>
    <name evidence="4" type="ORF">SAMN04488077_101197</name>
</gene>
<dbReference type="SUPFAM" id="SSF54637">
    <property type="entry name" value="Thioesterase/thiol ester dehydrase-isomerase"/>
    <property type="match status" value="1"/>
</dbReference>
<dbReference type="EMBL" id="FOBO01000001">
    <property type="protein sequence ID" value="SEL98072.1"/>
    <property type="molecule type" value="Genomic_DNA"/>
</dbReference>
<dbReference type="Proteomes" id="UP000037046">
    <property type="component" value="Unassembled WGS sequence"/>
</dbReference>
<dbReference type="Pfam" id="PF03061">
    <property type="entry name" value="4HBT"/>
    <property type="match status" value="1"/>
</dbReference>
<evidence type="ECO:0000313" key="5">
    <source>
        <dbReference type="Proteomes" id="UP000037046"/>
    </source>
</evidence>
<dbReference type="AlphaFoldDB" id="A0A0L6CXQ3"/>
<dbReference type="Proteomes" id="UP000182160">
    <property type="component" value="Unassembled WGS sequence"/>
</dbReference>
<dbReference type="InterPro" id="IPR003736">
    <property type="entry name" value="PAAI_dom"/>
</dbReference>
<dbReference type="GO" id="GO:0016289">
    <property type="term" value="F:acyl-CoA hydrolase activity"/>
    <property type="evidence" value="ECO:0007669"/>
    <property type="project" value="UniProtKB-ARBA"/>
</dbReference>
<sequence length="139" mass="15184">MSLKMSADELMEFLEREFPQVMGEFAIEELGEMRIRTRLLVGERHLRPGGTVSGPSIFSLADVSVYLAVLAMIGPQGLAVTTNCSIDFMRKPAARTDLIAECRLLKLGRVLAVGEVLVFSEGMKQPVARASLTYSIPPA</sequence>
<reference evidence="5" key="1">
    <citation type="submission" date="2015-07" db="EMBL/GenBank/DDBJ databases">
        <title>Draft Genome Sequence of Roseovarius tolerans EL-164, a producer of N-Acylated Alanine Methyl Esters (NAMEs).</title>
        <authorList>
            <person name="Voget S."/>
            <person name="Bruns H."/>
            <person name="Wagner-Doebler I."/>
            <person name="Schulz S."/>
            <person name="Daniel R."/>
        </authorList>
    </citation>
    <scope>NUCLEOTIDE SEQUENCE [LARGE SCALE GENOMIC DNA]</scope>
    <source>
        <strain evidence="5">EL-164</strain>
    </source>
</reference>
<dbReference type="PATRIC" id="fig|74031.6.peg.887"/>
<proteinExistence type="predicted"/>
<evidence type="ECO:0000313" key="4">
    <source>
        <dbReference type="EMBL" id="SEL98072.1"/>
    </source>
</evidence>